<keyword evidence="1" id="KW-0732">Signal</keyword>
<accession>A0ABV3U4K5</accession>
<sequence>MASKQTKHIHIVLLLLSLLAQSFAYAYAPCPEQMDMGGSAMGAMPVDHSAMNMAESAAKGLMQDSSDNCCNTQQDECPKSSCATAALLSSSTIIKLHPAPQMRATPIIKHPKPAPLISLYRPPIHS</sequence>
<comment type="caution">
    <text evidence="2">The sequence shown here is derived from an EMBL/GenBank/DDBJ whole genome shotgun (WGS) entry which is preliminary data.</text>
</comment>
<dbReference type="Proteomes" id="UP001557485">
    <property type="component" value="Unassembled WGS sequence"/>
</dbReference>
<proteinExistence type="predicted"/>
<protein>
    <submittedName>
        <fullName evidence="2">Uncharacterized protein</fullName>
    </submittedName>
</protein>
<evidence type="ECO:0000313" key="3">
    <source>
        <dbReference type="Proteomes" id="UP001557485"/>
    </source>
</evidence>
<evidence type="ECO:0000313" key="2">
    <source>
        <dbReference type="EMBL" id="MEX1668796.1"/>
    </source>
</evidence>
<reference evidence="2 3" key="1">
    <citation type="journal article" date="2011" name="Int. J. Syst. Evol. Microbiol.">
        <title>Zhongshania antarctica gen. nov., sp. nov. and Zhongshania guokunii sp. nov., gammaproteobacteria respectively isolated from coastal attached (fast) ice and surface seawater of the Antarctic.</title>
        <authorList>
            <person name="Li H.J."/>
            <person name="Zhang X.Y."/>
            <person name="Chen C.X."/>
            <person name="Zhang Y.J."/>
            <person name="Gao Z.M."/>
            <person name="Yu Y."/>
            <person name="Chen X.L."/>
            <person name="Chen B."/>
            <person name="Zhang Y.Z."/>
        </authorList>
    </citation>
    <scope>NUCLEOTIDE SEQUENCE [LARGE SCALE GENOMIC DNA]</scope>
    <source>
        <strain evidence="2 3">ZS6-22T</strain>
    </source>
</reference>
<name>A0ABV3U4K5_9GAMM</name>
<evidence type="ECO:0000256" key="1">
    <source>
        <dbReference type="SAM" id="SignalP"/>
    </source>
</evidence>
<feature type="chain" id="PRO_5046750687" evidence="1">
    <location>
        <begin position="27"/>
        <end position="126"/>
    </location>
</feature>
<gene>
    <name evidence="2" type="ORF">AB4876_07725</name>
</gene>
<keyword evidence="3" id="KW-1185">Reference proteome</keyword>
<organism evidence="2 3">
    <name type="scientific">Zhongshania guokunii</name>
    <dbReference type="NCBI Taxonomy" id="641783"/>
    <lineage>
        <taxon>Bacteria</taxon>
        <taxon>Pseudomonadati</taxon>
        <taxon>Pseudomonadota</taxon>
        <taxon>Gammaproteobacteria</taxon>
        <taxon>Cellvibrionales</taxon>
        <taxon>Spongiibacteraceae</taxon>
        <taxon>Zhongshania</taxon>
    </lineage>
</organism>
<dbReference type="RefSeq" id="WP_368381076.1">
    <property type="nucleotide sequence ID" value="NZ_JBFRYA010000005.1"/>
</dbReference>
<feature type="signal peptide" evidence="1">
    <location>
        <begin position="1"/>
        <end position="26"/>
    </location>
</feature>
<dbReference type="EMBL" id="JBFRYA010000005">
    <property type="protein sequence ID" value="MEX1668796.1"/>
    <property type="molecule type" value="Genomic_DNA"/>
</dbReference>